<proteinExistence type="predicted"/>
<keyword evidence="2" id="KW-1185">Reference proteome</keyword>
<protein>
    <submittedName>
        <fullName evidence="1">Uncharacterized protein</fullName>
    </submittedName>
</protein>
<dbReference type="EMBL" id="PDUD01000043">
    <property type="protein sequence ID" value="PHN02176.1"/>
    <property type="molecule type" value="Genomic_DNA"/>
</dbReference>
<organism evidence="1 2">
    <name type="scientific">Flavilitoribacter nigricans (strain ATCC 23147 / DSM 23189 / NBRC 102662 / NCIMB 1420 / SS-2)</name>
    <name type="common">Lewinella nigricans</name>
    <dbReference type="NCBI Taxonomy" id="1122177"/>
    <lineage>
        <taxon>Bacteria</taxon>
        <taxon>Pseudomonadati</taxon>
        <taxon>Bacteroidota</taxon>
        <taxon>Saprospiria</taxon>
        <taxon>Saprospirales</taxon>
        <taxon>Lewinellaceae</taxon>
        <taxon>Flavilitoribacter</taxon>
    </lineage>
</organism>
<accession>A0A2D0N1D2</accession>
<dbReference type="Proteomes" id="UP000223913">
    <property type="component" value="Unassembled WGS sequence"/>
</dbReference>
<name>A0A2D0N1D2_FLAN2</name>
<reference evidence="1 2" key="1">
    <citation type="submission" date="2017-10" db="EMBL/GenBank/DDBJ databases">
        <title>The draft genome sequence of Lewinella nigricans NBRC 102662.</title>
        <authorList>
            <person name="Wang K."/>
        </authorList>
    </citation>
    <scope>NUCLEOTIDE SEQUENCE [LARGE SCALE GENOMIC DNA]</scope>
    <source>
        <strain evidence="1 2">NBRC 102662</strain>
    </source>
</reference>
<dbReference type="RefSeq" id="WP_099154367.1">
    <property type="nucleotide sequence ID" value="NZ_PDUD01000043.1"/>
</dbReference>
<comment type="caution">
    <text evidence="1">The sequence shown here is derived from an EMBL/GenBank/DDBJ whole genome shotgun (WGS) entry which is preliminary data.</text>
</comment>
<evidence type="ECO:0000313" key="1">
    <source>
        <dbReference type="EMBL" id="PHN02176.1"/>
    </source>
</evidence>
<dbReference type="OrthoDB" id="9934743at2"/>
<gene>
    <name evidence="1" type="ORF">CRP01_33100</name>
</gene>
<sequence length="159" mass="18055">MNVNFTITFDYQKFYKEEEFSQTESELRGKIASAKAIEGAVVLDAENQPTIEIIDELLPWIQNLCFRAVSQLMNGEEVRIHYFSRSGYLDLKPVGDNIEVSGNKTASGVYPKSTLLAALFACGERFDALMREIKSNDPNVIGNLNYMRQFAEMAREVLR</sequence>
<evidence type="ECO:0000313" key="2">
    <source>
        <dbReference type="Proteomes" id="UP000223913"/>
    </source>
</evidence>
<dbReference type="AlphaFoldDB" id="A0A2D0N1D2"/>